<evidence type="ECO:0000259" key="3">
    <source>
        <dbReference type="Pfam" id="PF10374"/>
    </source>
</evidence>
<dbReference type="AlphaFoldDB" id="W0TDN3"/>
<feature type="compositionally biased region" description="Polar residues" evidence="1">
    <location>
        <begin position="784"/>
        <end position="807"/>
    </location>
</feature>
<dbReference type="EMBL" id="AP012216">
    <property type="protein sequence ID" value="BAO40229.1"/>
    <property type="molecule type" value="Genomic_DNA"/>
</dbReference>
<evidence type="ECO:0000313" key="4">
    <source>
        <dbReference type="EMBL" id="BAO40229.1"/>
    </source>
</evidence>
<proteinExistence type="predicted"/>
<dbReference type="Gene3D" id="1.25.40.10">
    <property type="entry name" value="Tetratricopeptide repeat domain"/>
    <property type="match status" value="1"/>
</dbReference>
<dbReference type="InterPro" id="IPR019458">
    <property type="entry name" value="Est1-like_N"/>
</dbReference>
<dbReference type="Pfam" id="PF10374">
    <property type="entry name" value="EST1"/>
    <property type="match status" value="1"/>
</dbReference>
<feature type="domain" description="Telomerase activating protein Est1-like N-terminal" evidence="3">
    <location>
        <begin position="119"/>
        <end position="260"/>
    </location>
</feature>
<feature type="compositionally biased region" description="Low complexity" evidence="1">
    <location>
        <begin position="653"/>
        <end position="667"/>
    </location>
</feature>
<evidence type="ECO:0000256" key="1">
    <source>
        <dbReference type="SAM" id="MobiDB-lite"/>
    </source>
</evidence>
<feature type="region of interest" description="Disordered" evidence="1">
    <location>
        <begin position="1"/>
        <end position="28"/>
    </location>
</feature>
<name>W0TDN3_KLUMD</name>
<gene>
    <name evidence="4" type="primary">EBS1</name>
    <name evidence="4" type="ORF">KLMA_40205</name>
</gene>
<dbReference type="InterPro" id="IPR018834">
    <property type="entry name" value="DNA/RNA-bd_Est1-type"/>
</dbReference>
<dbReference type="GeneID" id="34716195"/>
<dbReference type="OrthoDB" id="69928at2759"/>
<dbReference type="Pfam" id="PF10373">
    <property type="entry name" value="EST1_DNA_bind"/>
    <property type="match status" value="1"/>
</dbReference>
<protein>
    <submittedName>
        <fullName evidence="4">Protein EBS1</fullName>
    </submittedName>
</protein>
<feature type="compositionally biased region" description="Low complexity" evidence="1">
    <location>
        <begin position="808"/>
        <end position="824"/>
    </location>
</feature>
<dbReference type="PANTHER" id="PTHR36911">
    <property type="entry name" value="LIM ZINC-BINDING DOMAIN-CONTAINING PROTEIN-RELATED"/>
    <property type="match status" value="1"/>
</dbReference>
<dbReference type="SUPFAM" id="SSF48452">
    <property type="entry name" value="TPR-like"/>
    <property type="match status" value="1"/>
</dbReference>
<dbReference type="PANTHER" id="PTHR36911:SF1">
    <property type="entry name" value="LIM ZINC-BINDING DOMAIN-CONTAINING PROTEIN"/>
    <property type="match status" value="1"/>
</dbReference>
<feature type="region of interest" description="Disordered" evidence="1">
    <location>
        <begin position="647"/>
        <end position="723"/>
    </location>
</feature>
<dbReference type="Proteomes" id="UP000065495">
    <property type="component" value="Chromosome 4"/>
</dbReference>
<accession>W0TDN3</accession>
<feature type="region of interest" description="Disordered" evidence="1">
    <location>
        <begin position="784"/>
        <end position="837"/>
    </location>
</feature>
<dbReference type="VEuPathDB" id="FungiDB:KLMA_40205"/>
<feature type="region of interest" description="Disordered" evidence="1">
    <location>
        <begin position="87"/>
        <end position="109"/>
    </location>
</feature>
<dbReference type="RefSeq" id="XP_022676053.1">
    <property type="nucleotide sequence ID" value="XM_022819493.1"/>
</dbReference>
<reference evidence="4 5" key="1">
    <citation type="journal article" date="2015" name="Biotechnol. Biofuels">
        <title>Genetic basis of the highly efficient yeast Kluyveromyces marxianus: complete genome sequence and transcriptome analyses.</title>
        <authorList>
            <person name="Lertwattanasakul N."/>
            <person name="Kosaka T."/>
            <person name="Hosoyama A."/>
            <person name="Suzuki Y."/>
            <person name="Rodrussamee N."/>
            <person name="Matsutani M."/>
            <person name="Murata M."/>
            <person name="Fujimoto N."/>
            <person name="Suprayogi"/>
            <person name="Tsuchikane K."/>
            <person name="Limtong S."/>
            <person name="Fujita N."/>
            <person name="Yamada M."/>
        </authorList>
    </citation>
    <scope>NUCLEOTIDE SEQUENCE [LARGE SCALE GENOMIC DNA]</scope>
    <source>
        <strain evidence="5">DMKU3-1042 / BCC 29191 / NBRC 104275</strain>
    </source>
</reference>
<sequence>MNGDTSSSSSPSSSYSQSPNGSATMTTATTMGATPKSELQQTFVGFQKQLQSVLEIDFFRDDSLVKGALQMIHSKIGQMLVQALVPGPSGSNGSSGSAGTAGSQAGSGPEIVSSDAHVVLDLTWKHVHYPIFKYFQNWRSRNVAEGSRPNYAGHRQLNSVLQKIYPHINRLYQSHVELIFAHYDLAELVPSDTKSKLIVSSGAQEEAQAQAQAQAQALGALAQGITALKAKDPFSIDCVMALQRCLLYIGCAQRYKIMMEHLSDKYQQADFQKPFKYFDIAFTIVPSVGETFLQRGICYTHTKNFGNAAYQFVRSSLSRIPSDAGVPNFKNLLGDSNGSLFKKLLVSLDDLKVQETIKKRIINMEIMEFYILPLIGSYIFPQTWKSNRHSDRLKHFQTLLFDKIEIRYIKNISMIFQDLILLIGSFHINQMINPATSSAPVSALNDRKVVNGNGSTNNNNNNNNNNISHSSENKLLEFIFKFFTHLIDKVIMKEFKNSEMFQYLAMVRIMMCWIKSHKNVLRFAHRYNPFCQSMANLTNELLACNEWSIDFENLHRPTRSYFYEEDIMLKEFSPVKFNLSDFNDEKLLTMDNLPDRLAGKTKSKPRAKEEHLSRVQVVVYSNKKFLEKNCCGFKLDAEKKRYTHTAVKRGKANNNNSNSNNNNNNNNTVPNFSKSESAGKNFTVDGNNSETKSFPQKNGFSVAFTSRDNGVNPPTNTVEISTTPNYGAETHETVIPNNVWNYSGSSVPQAPMTFNVAPSFSVSTVIERHETERTFNMYNKTELSTASNSTCNSNGSVTSHFSPMNSQNISSNPLSSTNTNSSSLDSRENSSGPSETQKLNVQNLSTFNNYLQNTSHDSHISIFARDNVVMSSQASNSAGLYEQAHQRTYMGSQYAQFHNPFNSFPSQFDHLHNAETQPQNPMMARRDSQFFPNNGSMQGDHLPSMAQKVDDQFNFFFYT</sequence>
<organism evidence="4 5">
    <name type="scientific">Kluyveromyces marxianus (strain DMKU3-1042 / BCC 29191 / NBRC 104275)</name>
    <name type="common">Yeast</name>
    <name type="synonym">Candida kefyr</name>
    <dbReference type="NCBI Taxonomy" id="1003335"/>
    <lineage>
        <taxon>Eukaryota</taxon>
        <taxon>Fungi</taxon>
        <taxon>Dikarya</taxon>
        <taxon>Ascomycota</taxon>
        <taxon>Saccharomycotina</taxon>
        <taxon>Saccharomycetes</taxon>
        <taxon>Saccharomycetales</taxon>
        <taxon>Saccharomycetaceae</taxon>
        <taxon>Kluyveromyces</taxon>
    </lineage>
</organism>
<evidence type="ECO:0000259" key="2">
    <source>
        <dbReference type="Pfam" id="PF10373"/>
    </source>
</evidence>
<feature type="compositionally biased region" description="Polar residues" evidence="1">
    <location>
        <begin position="668"/>
        <end position="723"/>
    </location>
</feature>
<evidence type="ECO:0000313" key="5">
    <source>
        <dbReference type="Proteomes" id="UP000065495"/>
    </source>
</evidence>
<dbReference type="KEGG" id="kmx:KLMA_40205"/>
<feature type="domain" description="DNA/RNA-binding" evidence="2">
    <location>
        <begin position="276"/>
        <end position="577"/>
    </location>
</feature>
<dbReference type="InterPro" id="IPR011990">
    <property type="entry name" value="TPR-like_helical_dom_sf"/>
</dbReference>